<evidence type="ECO:0000256" key="1">
    <source>
        <dbReference type="ARBA" id="ARBA00004141"/>
    </source>
</evidence>
<dbReference type="InterPro" id="IPR000791">
    <property type="entry name" value="Gpr1/Fun34/SatP-like"/>
</dbReference>
<dbReference type="OrthoDB" id="3648309at2759"/>
<accession>A0A2L2SSN1</accession>
<evidence type="ECO:0000256" key="2">
    <source>
        <dbReference type="ARBA" id="ARBA00005587"/>
    </source>
</evidence>
<evidence type="ECO:0000256" key="6">
    <source>
        <dbReference type="SAM" id="Phobius"/>
    </source>
</evidence>
<dbReference type="Proteomes" id="UP000245910">
    <property type="component" value="Chromosome II"/>
</dbReference>
<comment type="similarity">
    <text evidence="2">Belongs to the acetate uptake transporter (AceTr) (TC 2.A.96) family.</text>
</comment>
<comment type="subcellular location">
    <subcellularLocation>
        <location evidence="1">Membrane</location>
        <topology evidence="1">Multi-pass membrane protein</topology>
    </subcellularLocation>
</comment>
<name>A0A2L2SSN1_9HYPO</name>
<dbReference type="GO" id="GO:0005886">
    <property type="term" value="C:plasma membrane"/>
    <property type="evidence" value="ECO:0007669"/>
    <property type="project" value="TreeGrafter"/>
</dbReference>
<evidence type="ECO:0000313" key="7">
    <source>
        <dbReference type="EMBL" id="CEI60172.1"/>
    </source>
</evidence>
<dbReference type="RefSeq" id="XP_025583892.1">
    <property type="nucleotide sequence ID" value="XM_025732936.2"/>
</dbReference>
<evidence type="ECO:0000313" key="8">
    <source>
        <dbReference type="Proteomes" id="UP000245910"/>
    </source>
</evidence>
<evidence type="ECO:0000256" key="3">
    <source>
        <dbReference type="ARBA" id="ARBA00022692"/>
    </source>
</evidence>
<dbReference type="PANTHER" id="PTHR31123:SF7">
    <property type="entry name" value="MARVEL DOMAIN-CONTAINING PROTEIN"/>
    <property type="match status" value="1"/>
</dbReference>
<sequence>MLRVRNVKHEGMFIANLLLLAGLGLVISAQWEIVRSDAFSYTVLSAFGFYYAGYGILLLPPLGIIESYGGRTPDYSNAFRLYLAGENITFTRSRDVLI</sequence>
<dbReference type="GeneID" id="37256247"/>
<dbReference type="Pfam" id="PF01184">
    <property type="entry name" value="Gpr1_Fun34_YaaH"/>
    <property type="match status" value="1"/>
</dbReference>
<dbReference type="InterPro" id="IPR051633">
    <property type="entry name" value="AceTr"/>
</dbReference>
<dbReference type="KEGG" id="fvn:FVRRES_04608"/>
<keyword evidence="8" id="KW-1185">Reference proteome</keyword>
<organism evidence="7 8">
    <name type="scientific">Fusarium venenatum</name>
    <dbReference type="NCBI Taxonomy" id="56646"/>
    <lineage>
        <taxon>Eukaryota</taxon>
        <taxon>Fungi</taxon>
        <taxon>Dikarya</taxon>
        <taxon>Ascomycota</taxon>
        <taxon>Pezizomycotina</taxon>
        <taxon>Sordariomycetes</taxon>
        <taxon>Hypocreomycetidae</taxon>
        <taxon>Hypocreales</taxon>
        <taxon>Nectriaceae</taxon>
        <taxon>Fusarium</taxon>
    </lineage>
</organism>
<reference evidence="8" key="1">
    <citation type="submission" date="2014-10" db="EMBL/GenBank/DDBJ databases">
        <authorList>
            <person name="King R."/>
        </authorList>
    </citation>
    <scope>NUCLEOTIDE SEQUENCE [LARGE SCALE GENOMIC DNA]</scope>
    <source>
        <strain evidence="8">A3/5</strain>
    </source>
</reference>
<evidence type="ECO:0000256" key="5">
    <source>
        <dbReference type="ARBA" id="ARBA00023136"/>
    </source>
</evidence>
<dbReference type="PANTHER" id="PTHR31123">
    <property type="entry name" value="ACCUMULATION OF DYADS PROTEIN 2-RELATED"/>
    <property type="match status" value="1"/>
</dbReference>
<evidence type="ECO:0000256" key="4">
    <source>
        <dbReference type="ARBA" id="ARBA00022989"/>
    </source>
</evidence>
<protein>
    <submittedName>
        <fullName evidence="7">Uncharacterized protein</fullName>
    </submittedName>
</protein>
<proteinExistence type="inferred from homology"/>
<feature type="transmembrane region" description="Helical" evidence="6">
    <location>
        <begin position="38"/>
        <end position="59"/>
    </location>
</feature>
<dbReference type="GO" id="GO:0015123">
    <property type="term" value="F:acetate transmembrane transporter activity"/>
    <property type="evidence" value="ECO:0007669"/>
    <property type="project" value="TreeGrafter"/>
</dbReference>
<dbReference type="AlphaFoldDB" id="A0A2L2SSN1"/>
<keyword evidence="5 6" id="KW-0472">Membrane</keyword>
<keyword evidence="4 6" id="KW-1133">Transmembrane helix</keyword>
<dbReference type="EMBL" id="LN649230">
    <property type="protein sequence ID" value="CEI60172.1"/>
    <property type="molecule type" value="Genomic_DNA"/>
</dbReference>
<keyword evidence="3 6" id="KW-0812">Transmembrane</keyword>